<sequence>MNYPPAVERFINMLEAQIQVVFLCSRITKDEDYFYSARVLGIWEGDTITITLTKIPPTKNTNEETRD</sequence>
<dbReference type="AlphaFoldDB" id="A0A6H1ZTM7"/>
<name>A0A6H1ZTM7_9ZZZZ</name>
<accession>A0A6H1ZTM7</accession>
<gene>
    <name evidence="1" type="ORF">TM448A01837_0010</name>
    <name evidence="2" type="ORF">TM448B02415_0009</name>
</gene>
<dbReference type="EMBL" id="MT144911">
    <property type="protein sequence ID" value="QJI01269.1"/>
    <property type="molecule type" value="Genomic_DNA"/>
</dbReference>
<organism evidence="1">
    <name type="scientific">viral metagenome</name>
    <dbReference type="NCBI Taxonomy" id="1070528"/>
    <lineage>
        <taxon>unclassified sequences</taxon>
        <taxon>metagenomes</taxon>
        <taxon>organismal metagenomes</taxon>
    </lineage>
</organism>
<reference evidence="1" key="1">
    <citation type="submission" date="2020-03" db="EMBL/GenBank/DDBJ databases">
        <title>The deep terrestrial virosphere.</title>
        <authorList>
            <person name="Holmfeldt K."/>
            <person name="Nilsson E."/>
            <person name="Simone D."/>
            <person name="Lopez-Fernandez M."/>
            <person name="Wu X."/>
            <person name="de Brujin I."/>
            <person name="Lundin D."/>
            <person name="Andersson A."/>
            <person name="Bertilsson S."/>
            <person name="Dopson M."/>
        </authorList>
    </citation>
    <scope>NUCLEOTIDE SEQUENCE</scope>
    <source>
        <strain evidence="1">TM448A01837</strain>
        <strain evidence="2">TM448B02415</strain>
    </source>
</reference>
<dbReference type="EMBL" id="MT144207">
    <property type="protein sequence ID" value="QJA50625.1"/>
    <property type="molecule type" value="Genomic_DNA"/>
</dbReference>
<proteinExistence type="predicted"/>
<protein>
    <submittedName>
        <fullName evidence="1">Uncharacterized protein</fullName>
    </submittedName>
</protein>
<evidence type="ECO:0000313" key="2">
    <source>
        <dbReference type="EMBL" id="QJI01269.1"/>
    </source>
</evidence>
<evidence type="ECO:0000313" key="1">
    <source>
        <dbReference type="EMBL" id="QJA50625.1"/>
    </source>
</evidence>